<evidence type="ECO:0000256" key="25">
    <source>
        <dbReference type="SAM" id="SignalP"/>
    </source>
</evidence>
<evidence type="ECO:0000256" key="23">
    <source>
        <dbReference type="ARBA" id="ARBA00065139"/>
    </source>
</evidence>
<reference evidence="29 30" key="1">
    <citation type="journal article" date="2015" name="Annu Rev Anim Biosci">
        <title>The Genome 10K Project: a way forward.</title>
        <authorList>
            <person name="Koepfli K.P."/>
            <person name="Paten B."/>
            <person name="O'Brien S.J."/>
            <person name="Koepfli K.P."/>
            <person name="Paten B."/>
            <person name="Antunes A."/>
            <person name="Belov K."/>
            <person name="Bustamante C."/>
            <person name="Castoe T.A."/>
            <person name="Clawson H."/>
            <person name="Crawford A.J."/>
            <person name="Diekhans M."/>
            <person name="Distel D."/>
            <person name="Durbin R."/>
            <person name="Earl D."/>
            <person name="Fujita M.K."/>
            <person name="Gamble T."/>
            <person name="Georges A."/>
            <person name="Gemmell N."/>
            <person name="Gilbert M.T."/>
            <person name="Graves J.M."/>
            <person name="Green R.E."/>
            <person name="Hickey G."/>
            <person name="Jarvis E.D."/>
            <person name="Johnson W."/>
            <person name="Komissarov A."/>
            <person name="Korf I."/>
            <person name="Kuhn R."/>
            <person name="Larkin D.M."/>
            <person name="Lewin H."/>
            <person name="Lopez J.V."/>
            <person name="Ma J."/>
            <person name="Marques-Bonet T."/>
            <person name="Miller W."/>
            <person name="Murphy R."/>
            <person name="Pevzner P."/>
            <person name="Shapiro B."/>
            <person name="Steiner C."/>
            <person name="Tamazian G."/>
            <person name="Venkatesh B."/>
            <person name="Wang J."/>
            <person name="Wayne R."/>
            <person name="Wiley E."/>
            <person name="Yang H."/>
            <person name="Zhang G."/>
            <person name="Haussler D."/>
            <person name="Ryder O."/>
            <person name="O'Brien S.J."/>
        </authorList>
    </citation>
    <scope>NUCLEOTIDE SEQUENCE</scope>
</reference>
<dbReference type="InParanoid" id="A0A671EAJ6"/>
<evidence type="ECO:0000256" key="2">
    <source>
        <dbReference type="ARBA" id="ARBA00010609"/>
    </source>
</evidence>
<dbReference type="GO" id="GO:0004322">
    <property type="term" value="F:ferroxidase activity"/>
    <property type="evidence" value="ECO:0007669"/>
    <property type="project" value="UniProtKB-EC"/>
</dbReference>
<evidence type="ECO:0000256" key="7">
    <source>
        <dbReference type="ARBA" id="ARBA00022553"/>
    </source>
</evidence>
<gene>
    <name evidence="29" type="primary">LOC117036910</name>
</gene>
<dbReference type="PANTHER" id="PTHR11709:SF314">
    <property type="entry name" value="CERULOPLASMIN"/>
    <property type="match status" value="1"/>
</dbReference>
<feature type="chain" id="PRO_5025517909" description="Hephaestin" evidence="25">
    <location>
        <begin position="20"/>
        <end position="1082"/>
    </location>
</feature>
<feature type="domain" description="Plastocyanin-like" evidence="27">
    <location>
        <begin position="926"/>
        <end position="1025"/>
    </location>
</feature>
<evidence type="ECO:0000259" key="26">
    <source>
        <dbReference type="Pfam" id="PF00394"/>
    </source>
</evidence>
<dbReference type="PANTHER" id="PTHR11709">
    <property type="entry name" value="MULTI-COPPER OXIDASE"/>
    <property type="match status" value="1"/>
</dbReference>
<keyword evidence="4" id="KW-0813">Transport</keyword>
<keyword evidence="10 25" id="KW-0732">Signal</keyword>
<keyword evidence="18" id="KW-1015">Disulfide bond</keyword>
<dbReference type="InterPro" id="IPR011706">
    <property type="entry name" value="Cu-oxidase_C"/>
</dbReference>
<evidence type="ECO:0000256" key="21">
    <source>
        <dbReference type="ARBA" id="ARBA00048206"/>
    </source>
</evidence>
<dbReference type="GO" id="GO:0016323">
    <property type="term" value="C:basolateral plasma membrane"/>
    <property type="evidence" value="ECO:0007669"/>
    <property type="project" value="UniProtKB-SubCell"/>
</dbReference>
<dbReference type="InterPro" id="IPR002355">
    <property type="entry name" value="Cu_oxidase_Cu_BS"/>
</dbReference>
<dbReference type="EC" id="1.16.3.1" evidence="3"/>
<proteinExistence type="inferred from homology"/>
<reference evidence="29 30" key="2">
    <citation type="journal article" date="2018" name="Annu Rev Anim Biosci">
        <title>Bat Biology, Genomes, and the Bat1K Project: To Generate Chromosome-Level Genomes for All Living Bat Species.</title>
        <authorList>
            <person name="Teeling E.C."/>
            <person name="Vernes S.C."/>
            <person name="Davalos L.M."/>
            <person name="Ray D.A."/>
            <person name="Gilbert M.T.P."/>
            <person name="Myers E."/>
        </authorList>
    </citation>
    <scope>NUCLEOTIDE SEQUENCE</scope>
</reference>
<evidence type="ECO:0000256" key="3">
    <source>
        <dbReference type="ARBA" id="ARBA00013107"/>
    </source>
</evidence>
<evidence type="ECO:0000256" key="14">
    <source>
        <dbReference type="ARBA" id="ARBA00023002"/>
    </source>
</evidence>
<dbReference type="FunFam" id="2.60.40.420:FF:000002">
    <property type="entry name" value="Hephaestin like 1"/>
    <property type="match status" value="1"/>
</dbReference>
<evidence type="ECO:0000256" key="10">
    <source>
        <dbReference type="ARBA" id="ARBA00022729"/>
    </source>
</evidence>
<dbReference type="Gene3D" id="2.60.40.420">
    <property type="entry name" value="Cupredoxins - blue copper proteins"/>
    <property type="match status" value="5"/>
</dbReference>
<evidence type="ECO:0000256" key="13">
    <source>
        <dbReference type="ARBA" id="ARBA00022989"/>
    </source>
</evidence>
<dbReference type="Pfam" id="PF07731">
    <property type="entry name" value="Cu-oxidase_2"/>
    <property type="match status" value="1"/>
</dbReference>
<keyword evidence="6" id="KW-0410">Iron transport</keyword>
<evidence type="ECO:0000256" key="15">
    <source>
        <dbReference type="ARBA" id="ARBA00023004"/>
    </source>
</evidence>
<dbReference type="Pfam" id="PF07732">
    <property type="entry name" value="Cu-oxidase_3"/>
    <property type="match status" value="3"/>
</dbReference>
<keyword evidence="30" id="KW-1185">Reference proteome</keyword>
<keyword evidence="7" id="KW-0597">Phosphoprotein</keyword>
<evidence type="ECO:0000256" key="17">
    <source>
        <dbReference type="ARBA" id="ARBA00023136"/>
    </source>
</evidence>
<reference evidence="29" key="5">
    <citation type="submission" date="2025-09" db="UniProtKB">
        <authorList>
            <consortium name="Ensembl"/>
        </authorList>
    </citation>
    <scope>IDENTIFICATION</scope>
</reference>
<dbReference type="Ensembl" id="ENSRFET00010010982.1">
    <property type="protein sequence ID" value="ENSRFEP00010010045.1"/>
    <property type="gene ID" value="ENSRFEG00010006508.1"/>
</dbReference>
<evidence type="ECO:0000313" key="29">
    <source>
        <dbReference type="Ensembl" id="ENSRFEP00010010045.1"/>
    </source>
</evidence>
<dbReference type="SUPFAM" id="SSF49503">
    <property type="entry name" value="Cupredoxins"/>
    <property type="match status" value="6"/>
</dbReference>
<comment type="similarity">
    <text evidence="2">Belongs to the multicopper oxidase family.</text>
</comment>
<evidence type="ECO:0000313" key="30">
    <source>
        <dbReference type="Proteomes" id="UP000472240"/>
    </source>
</evidence>
<dbReference type="InterPro" id="IPR045087">
    <property type="entry name" value="Cu-oxidase_fam"/>
</dbReference>
<keyword evidence="8" id="KW-0812">Transmembrane</keyword>
<keyword evidence="9" id="KW-0479">Metal-binding</keyword>
<protein>
    <recommendedName>
        <fullName evidence="24">Hephaestin</fullName>
        <ecNumber evidence="3">1.16.3.1</ecNumber>
    </recommendedName>
</protein>
<evidence type="ECO:0000256" key="1">
    <source>
        <dbReference type="ARBA" id="ARBA00001935"/>
    </source>
</evidence>
<organism evidence="29 30">
    <name type="scientific">Rhinolophus ferrumequinum</name>
    <name type="common">Greater horseshoe bat</name>
    <dbReference type="NCBI Taxonomy" id="59479"/>
    <lineage>
        <taxon>Eukaryota</taxon>
        <taxon>Metazoa</taxon>
        <taxon>Chordata</taxon>
        <taxon>Craniata</taxon>
        <taxon>Vertebrata</taxon>
        <taxon>Euteleostomi</taxon>
        <taxon>Mammalia</taxon>
        <taxon>Eutheria</taxon>
        <taxon>Laurasiatheria</taxon>
        <taxon>Chiroptera</taxon>
        <taxon>Yinpterochiroptera</taxon>
        <taxon>Rhinolophoidea</taxon>
        <taxon>Rhinolophidae</taxon>
        <taxon>Rhinolophinae</taxon>
        <taxon>Rhinolophus</taxon>
    </lineage>
</organism>
<keyword evidence="12" id="KW-0106">Calcium</keyword>
<keyword evidence="19" id="KW-0325">Glycoprotein</keyword>
<evidence type="ECO:0000256" key="20">
    <source>
        <dbReference type="ARBA" id="ARBA00023768"/>
    </source>
</evidence>
<sequence length="1082" mass="123676">MKNILLMTFLVFISSPGWAKDRHYYIGIKETTWNYAPTGKNMLNGKEFQSQKYLQRGQDRIGSVYKKALYFHYTDDTFRRIIKKPSWLGFLGPIIKAETGDWVYVHVKNFASRMYSVHPHGVTYTKETEGALYPDNTTDLQKEDDRLEPGMRYTYKWFVEEKQGPGPNDSDCVTRIYHSHVDSVRDVASGLIGPMLTCKRGTLDGDTEKNIDKSYVLLFTSSDENQSWYIDDNIDTYTKSGQVDANDHDFQESNVMYAINGYMYGNLPSLTMCAEDRVRWHLVGMGAALDVHPIYLQGQTLFSRNHRKDVITVFPASLEDAFMVAKGPGEWMLGCHVYEPMKAFFNVKNCQKPSADLTGTDVIHYYIAAENIFWNYAPTGIDFFTKKSLTANGSESQKYFEQGPTRIGGTYQKLVYREYTDASFQKQKAREEHLGILGPVIKAEVGQTIKVTFYNNGPRPLSIQPQGLRYSKDNEGSFYKTPGGTSSHVDPGTTFVYTWQVPPDVGPTSTDPNCLTMLYYSSVNGTKDANTGLVGPLLVCRKGSLGEDGKQKKIDKEFYLLAANFDENDSYLLDENIRTFTTEPENVNKEDQDFRNSNFMNSINGYMYGNLPGLDMCLGDNVSWHLLSVGSNPDLHGIYFSGNTFISLGQRGDTVSLFPYTSQTLLMTPDSTGNFGVVCLISEPYQKGMKNIYKVKQCSKPYPEQTQDQEKIIYIAAEEIVWDYSPSRKWEKELKRLQRKEKYGDNLTETYLGSKYKKVVYRQYDDITFTKKTERNEDEKHLDILGPLIFAIPGEKLRIIFKNKASRPYSIYAHGVKTHNSTIVPTQPGETRTYLWEIPERSGPTSNNFECIPWFYYSTVDVVKDFQSGLIGPLIVCRKDTKASIVHRVLLFAMFNEDDSWYLEENINTYSLNPNEVDRSNPNFTLSNSMHAINGRMFGNNQGLTFHVGDEVNFYLYGMGRPLDLHTAHFHGHSFEFKDWGLFRSDVYDVPPGVYQTIKMYPRDVGTWLFHCHVSTHIDFGMESTYTNSKLILSEEAISLVKISSFNFSINNCIAYTMGEVGNVSTALERYEIMILFFFMFK</sequence>
<dbReference type="InterPro" id="IPR011707">
    <property type="entry name" value="Cu-oxidase-like_N"/>
</dbReference>
<keyword evidence="5" id="KW-1003">Cell membrane</keyword>
<name>A0A671EAJ6_RHIFE</name>
<evidence type="ECO:0000256" key="16">
    <source>
        <dbReference type="ARBA" id="ARBA00023065"/>
    </source>
</evidence>
<feature type="domain" description="Plastocyanin-like" evidence="28">
    <location>
        <begin position="783"/>
        <end position="878"/>
    </location>
</feature>
<dbReference type="OMA" id="HVTDHIS"/>
<keyword evidence="13" id="KW-1133">Transmembrane helix</keyword>
<evidence type="ECO:0000256" key="5">
    <source>
        <dbReference type="ARBA" id="ARBA00022475"/>
    </source>
</evidence>
<reference evidence="30" key="3">
    <citation type="submission" date="2018-12" db="EMBL/GenBank/DDBJ databases">
        <title>G10K-VGP greater horseshoe bat female genome, primary haplotype.</title>
        <authorList>
            <person name="Teeling E."/>
            <person name="Myers G."/>
            <person name="Vernes S."/>
            <person name="Pippel M."/>
            <person name="Winkler S."/>
            <person name="Fedrigo O."/>
            <person name="Rhie A."/>
            <person name="Koren S."/>
            <person name="Phillippy A."/>
            <person name="Lewin H."/>
            <person name="Damas J."/>
            <person name="Howe K."/>
            <person name="Mountcastle J."/>
            <person name="Jarvis E.D."/>
        </authorList>
    </citation>
    <scope>NUCLEOTIDE SEQUENCE [LARGE SCALE GENOMIC DNA]</scope>
</reference>
<keyword evidence="15" id="KW-0408">Iron</keyword>
<evidence type="ECO:0000256" key="11">
    <source>
        <dbReference type="ARBA" id="ARBA00022737"/>
    </source>
</evidence>
<evidence type="ECO:0000256" key="6">
    <source>
        <dbReference type="ARBA" id="ARBA00022496"/>
    </source>
</evidence>
<accession>A0A671EAJ6</accession>
<dbReference type="FunFam" id="2.60.40.420:FF:000015">
    <property type="entry name" value="Ceruloplasmin"/>
    <property type="match status" value="1"/>
</dbReference>
<evidence type="ECO:0000256" key="9">
    <source>
        <dbReference type="ARBA" id="ARBA00022723"/>
    </source>
</evidence>
<evidence type="ECO:0000256" key="12">
    <source>
        <dbReference type="ARBA" id="ARBA00022837"/>
    </source>
</evidence>
<dbReference type="GO" id="GO:0005507">
    <property type="term" value="F:copper ion binding"/>
    <property type="evidence" value="ECO:0007669"/>
    <property type="project" value="InterPro"/>
</dbReference>
<dbReference type="FunFam" id="2.60.40.420:FF:000033">
    <property type="entry name" value="Ceruloplasmin"/>
    <property type="match status" value="1"/>
</dbReference>
<feature type="domain" description="Plastocyanin-like" evidence="26">
    <location>
        <begin position="225"/>
        <end position="338"/>
    </location>
</feature>
<keyword evidence="17" id="KW-0472">Membrane</keyword>
<evidence type="ECO:0000256" key="22">
    <source>
        <dbReference type="ARBA" id="ARBA00054029"/>
    </source>
</evidence>
<feature type="domain" description="Plastocyanin-like" evidence="28">
    <location>
        <begin position="90"/>
        <end position="196"/>
    </location>
</feature>
<dbReference type="Proteomes" id="UP000472240">
    <property type="component" value="Chromosome 2"/>
</dbReference>
<comment type="cofactor">
    <cofactor evidence="1">
        <name>Cu cation</name>
        <dbReference type="ChEBI" id="CHEBI:23378"/>
    </cofactor>
</comment>
<dbReference type="AlphaFoldDB" id="A0A671EAJ6"/>
<evidence type="ECO:0000256" key="4">
    <source>
        <dbReference type="ARBA" id="ARBA00022448"/>
    </source>
</evidence>
<comment type="subcellular location">
    <subcellularLocation>
        <location evidence="20">Basolateral cell membrane</location>
        <topology evidence="20">Single-pass type I membrane protein</topology>
    </subcellularLocation>
</comment>
<reference evidence="29" key="4">
    <citation type="submission" date="2025-08" db="UniProtKB">
        <authorList>
            <consortium name="Ensembl"/>
        </authorList>
    </citation>
    <scope>IDENTIFICATION</scope>
</reference>
<feature type="signal peptide" evidence="25">
    <location>
        <begin position="1"/>
        <end position="19"/>
    </location>
</feature>
<comment type="function">
    <text evidence="22">Plasma membrane ferroxidase that mediates the extracellular conversion of ferrous/Fe(2+) iron into its ferric/Fe(3+) form. Couples ferroportin which specifically exports ferrous/Fe(2+) iron from cells to transferrin that only binds and shuttles extracellular ferric/Fe(3+) iron throughout the body. By helping iron transfer from cells to blood mainly contributes to dietary iron absorption by the intestinal epithelium and more generally regulates iron levels in the body.</text>
</comment>
<dbReference type="FunFam" id="2.60.40.420:FF:000009">
    <property type="entry name" value="Ceruloplasmin"/>
    <property type="match status" value="1"/>
</dbReference>
<evidence type="ECO:0000259" key="28">
    <source>
        <dbReference type="Pfam" id="PF07732"/>
    </source>
</evidence>
<comment type="catalytic activity">
    <reaction evidence="21">
        <text>4 Fe(2+) + O2 + 4 H(+) = 4 Fe(3+) + 2 H2O</text>
        <dbReference type="Rhea" id="RHEA:11148"/>
        <dbReference type="ChEBI" id="CHEBI:15377"/>
        <dbReference type="ChEBI" id="CHEBI:15378"/>
        <dbReference type="ChEBI" id="CHEBI:15379"/>
        <dbReference type="ChEBI" id="CHEBI:29033"/>
        <dbReference type="ChEBI" id="CHEBI:29034"/>
        <dbReference type="EC" id="1.16.3.1"/>
    </reaction>
    <physiologicalReaction direction="left-to-right" evidence="21">
        <dbReference type="Rhea" id="RHEA:11149"/>
    </physiologicalReaction>
</comment>
<evidence type="ECO:0000256" key="24">
    <source>
        <dbReference type="ARBA" id="ARBA00068243"/>
    </source>
</evidence>
<keyword evidence="11" id="KW-0677">Repeat</keyword>
<dbReference type="PROSITE" id="PS00080">
    <property type="entry name" value="MULTICOPPER_OXIDASE2"/>
    <property type="match status" value="1"/>
</dbReference>
<comment type="subunit">
    <text evidence="23">Part of a complex composed of SLC40A1/ferroportin, TF/transferrin and HEPH/hephaestin that transfers iron from cells to transferrin.</text>
</comment>
<dbReference type="GO" id="GO:0006826">
    <property type="term" value="P:iron ion transport"/>
    <property type="evidence" value="ECO:0007669"/>
    <property type="project" value="UniProtKB-KW"/>
</dbReference>
<evidence type="ECO:0000259" key="27">
    <source>
        <dbReference type="Pfam" id="PF07731"/>
    </source>
</evidence>
<dbReference type="InterPro" id="IPR008972">
    <property type="entry name" value="Cupredoxin"/>
</dbReference>
<feature type="domain" description="Plastocyanin-like" evidence="28">
    <location>
        <begin position="436"/>
        <end position="541"/>
    </location>
</feature>
<evidence type="ECO:0000256" key="8">
    <source>
        <dbReference type="ARBA" id="ARBA00022692"/>
    </source>
</evidence>
<dbReference type="Pfam" id="PF00394">
    <property type="entry name" value="Cu-oxidase"/>
    <property type="match status" value="1"/>
</dbReference>
<dbReference type="InterPro" id="IPR001117">
    <property type="entry name" value="Cu-oxidase_2nd"/>
</dbReference>
<dbReference type="GeneTree" id="ENSGT00940000165295"/>
<keyword evidence="16" id="KW-0406">Ion transport</keyword>
<evidence type="ECO:0000256" key="18">
    <source>
        <dbReference type="ARBA" id="ARBA00023157"/>
    </source>
</evidence>
<evidence type="ECO:0000256" key="19">
    <source>
        <dbReference type="ARBA" id="ARBA00023180"/>
    </source>
</evidence>
<keyword evidence="14" id="KW-0560">Oxidoreductase</keyword>